<dbReference type="AlphaFoldDB" id="A0AAD4Q2T2"/>
<keyword evidence="2" id="KW-0472">Membrane</keyword>
<proteinExistence type="predicted"/>
<protein>
    <submittedName>
        <fullName evidence="3">Uncharacterized protein</fullName>
    </submittedName>
</protein>
<evidence type="ECO:0000256" key="2">
    <source>
        <dbReference type="SAM" id="Phobius"/>
    </source>
</evidence>
<keyword evidence="1" id="KW-0175">Coiled coil</keyword>
<evidence type="ECO:0000313" key="4">
    <source>
        <dbReference type="Proteomes" id="UP001201163"/>
    </source>
</evidence>
<feature type="coiled-coil region" evidence="1">
    <location>
        <begin position="275"/>
        <end position="305"/>
    </location>
</feature>
<gene>
    <name evidence="3" type="ORF">EDB92DRAFT_394444</name>
</gene>
<keyword evidence="2" id="KW-0812">Transmembrane</keyword>
<evidence type="ECO:0000313" key="3">
    <source>
        <dbReference type="EMBL" id="KAH8979273.1"/>
    </source>
</evidence>
<name>A0AAD4Q2T2_9AGAM</name>
<accession>A0AAD4Q2T2</accession>
<evidence type="ECO:0000256" key="1">
    <source>
        <dbReference type="SAM" id="Coils"/>
    </source>
</evidence>
<comment type="caution">
    <text evidence="3">The sequence shown here is derived from an EMBL/GenBank/DDBJ whole genome shotgun (WGS) entry which is preliminary data.</text>
</comment>
<feature type="coiled-coil region" evidence="1">
    <location>
        <begin position="143"/>
        <end position="212"/>
    </location>
</feature>
<reference evidence="3" key="1">
    <citation type="submission" date="2022-01" db="EMBL/GenBank/DDBJ databases">
        <title>Comparative genomics reveals a dynamic genome evolution in the ectomycorrhizal milk-cap (Lactarius) mushrooms.</title>
        <authorList>
            <consortium name="DOE Joint Genome Institute"/>
            <person name="Lebreton A."/>
            <person name="Tang N."/>
            <person name="Kuo A."/>
            <person name="LaButti K."/>
            <person name="Drula E."/>
            <person name="Barry K."/>
            <person name="Clum A."/>
            <person name="Lipzen A."/>
            <person name="Mousain D."/>
            <person name="Ng V."/>
            <person name="Wang R."/>
            <person name="Wang X."/>
            <person name="Dai Y."/>
            <person name="Henrissat B."/>
            <person name="Grigoriev I.V."/>
            <person name="Guerin-Laguette A."/>
            <person name="Yu F."/>
            <person name="Martin F.M."/>
        </authorList>
    </citation>
    <scope>NUCLEOTIDE SEQUENCE</scope>
    <source>
        <strain evidence="3">QP</strain>
    </source>
</reference>
<keyword evidence="2" id="KW-1133">Transmembrane helix</keyword>
<feature type="transmembrane region" description="Helical" evidence="2">
    <location>
        <begin position="368"/>
        <end position="387"/>
    </location>
</feature>
<organism evidence="3 4">
    <name type="scientific">Lactarius akahatsu</name>
    <dbReference type="NCBI Taxonomy" id="416441"/>
    <lineage>
        <taxon>Eukaryota</taxon>
        <taxon>Fungi</taxon>
        <taxon>Dikarya</taxon>
        <taxon>Basidiomycota</taxon>
        <taxon>Agaricomycotina</taxon>
        <taxon>Agaricomycetes</taxon>
        <taxon>Russulales</taxon>
        <taxon>Russulaceae</taxon>
        <taxon>Lactarius</taxon>
    </lineage>
</organism>
<dbReference type="Proteomes" id="UP001201163">
    <property type="component" value="Unassembled WGS sequence"/>
</dbReference>
<keyword evidence="4" id="KW-1185">Reference proteome</keyword>
<sequence>MYLRLGLGNTPSPCRHPFTFYFCCRAHLKGTSSGSTGWTLLSTFLIPVSRPYTHKMRTRTSSDSLSDRRIGLETIMTEVEEAVKDCSQCLEIIKDLGPRIVERTKDARNFSYCPKVLGSEDESANDVLEKREEQRRSEALSLVEETHVQLETCKKELNEAEKERAAAIVYRTAAEAKAEALRKQLSEKEEQVRDLSSELSQREREMRLKEKANAGSARCDPSSSPKCCGIANTMSPTSQPFAQAVVPASRRRGPTVEYYKLQARLQAESVYKSKLEELFLKIQSLEKALDESNDLRMQVEDALESEINGCQSRHANIELDLCQTMARHSTHAPVHCDGCHGTQAVDTSSAPNREVDQQVNVNISDQKFTYIISMVVGFIAIVIQYVLDSDKKHGNTGFVRPGWAHHRSEGLQFLHVQ</sequence>
<dbReference type="EMBL" id="JAKELL010000179">
    <property type="protein sequence ID" value="KAH8979273.1"/>
    <property type="molecule type" value="Genomic_DNA"/>
</dbReference>